<proteinExistence type="predicted"/>
<dbReference type="PANTHER" id="PTHR43479:SF11">
    <property type="entry name" value="ACREF_ENVCD OPERON REPRESSOR-RELATED"/>
    <property type="match status" value="1"/>
</dbReference>
<evidence type="ECO:0000313" key="4">
    <source>
        <dbReference type="EMBL" id="QES89283.1"/>
    </source>
</evidence>
<dbReference type="InterPro" id="IPR036271">
    <property type="entry name" value="Tet_transcr_reg_TetR-rel_C_sf"/>
</dbReference>
<dbReference type="PROSITE" id="PS50977">
    <property type="entry name" value="HTH_TETR_2"/>
    <property type="match status" value="1"/>
</dbReference>
<organism evidence="4 5">
    <name type="scientific">Rhizosphaericola mali</name>
    <dbReference type="NCBI Taxonomy" id="2545455"/>
    <lineage>
        <taxon>Bacteria</taxon>
        <taxon>Pseudomonadati</taxon>
        <taxon>Bacteroidota</taxon>
        <taxon>Chitinophagia</taxon>
        <taxon>Chitinophagales</taxon>
        <taxon>Chitinophagaceae</taxon>
        <taxon>Rhizosphaericola</taxon>
    </lineage>
</organism>
<dbReference type="PANTHER" id="PTHR43479">
    <property type="entry name" value="ACREF/ENVCD OPERON REPRESSOR-RELATED"/>
    <property type="match status" value="1"/>
</dbReference>
<dbReference type="SUPFAM" id="SSF48498">
    <property type="entry name" value="Tetracyclin repressor-like, C-terminal domain"/>
    <property type="match status" value="1"/>
</dbReference>
<dbReference type="InterPro" id="IPR001647">
    <property type="entry name" value="HTH_TetR"/>
</dbReference>
<dbReference type="InterPro" id="IPR041490">
    <property type="entry name" value="KstR2_TetR_C"/>
</dbReference>
<dbReference type="InterPro" id="IPR009057">
    <property type="entry name" value="Homeodomain-like_sf"/>
</dbReference>
<accession>A0A5P2G7V7</accession>
<feature type="domain" description="HTH tetR-type" evidence="3">
    <location>
        <begin position="10"/>
        <end position="70"/>
    </location>
</feature>
<sequence>MARIKTAKDESRKDVILTAAAELFRERGYKATSMRDLAEKVGIEAASLYNHIDSKQELLVDICFTITSNYSEFMTSVEQMKETTQLQKIETILRFQIKEMVDNFNNNYVANREWMHLDDSEQNNFREQRHQYRKRFNQIITKGIELGEIKESINVPATVWLLLNATYGIESWHRSRVQVPPSALEDNMITILISGLKK</sequence>
<dbReference type="RefSeq" id="WP_131330229.1">
    <property type="nucleotide sequence ID" value="NZ_CP044016.1"/>
</dbReference>
<dbReference type="SUPFAM" id="SSF46689">
    <property type="entry name" value="Homeodomain-like"/>
    <property type="match status" value="1"/>
</dbReference>
<dbReference type="PRINTS" id="PR00455">
    <property type="entry name" value="HTHTETR"/>
</dbReference>
<protein>
    <submittedName>
        <fullName evidence="4">TetR/AcrR family transcriptional regulator</fullName>
    </submittedName>
</protein>
<dbReference type="Pfam" id="PF00440">
    <property type="entry name" value="TetR_N"/>
    <property type="match status" value="1"/>
</dbReference>
<dbReference type="Pfam" id="PF17932">
    <property type="entry name" value="TetR_C_24"/>
    <property type="match status" value="1"/>
</dbReference>
<evidence type="ECO:0000313" key="5">
    <source>
        <dbReference type="Proteomes" id="UP000292424"/>
    </source>
</evidence>
<dbReference type="KEGG" id="arac:E0W69_011620"/>
<evidence type="ECO:0000259" key="3">
    <source>
        <dbReference type="PROSITE" id="PS50977"/>
    </source>
</evidence>
<dbReference type="Gene3D" id="1.10.10.60">
    <property type="entry name" value="Homeodomain-like"/>
    <property type="match status" value="1"/>
</dbReference>
<keyword evidence="5" id="KW-1185">Reference proteome</keyword>
<dbReference type="GO" id="GO:0003677">
    <property type="term" value="F:DNA binding"/>
    <property type="evidence" value="ECO:0007669"/>
    <property type="project" value="UniProtKB-UniRule"/>
</dbReference>
<name>A0A5P2G7V7_9BACT</name>
<dbReference type="OrthoDB" id="9814200at2"/>
<dbReference type="Gene3D" id="1.10.357.10">
    <property type="entry name" value="Tetracycline Repressor, domain 2"/>
    <property type="match status" value="1"/>
</dbReference>
<gene>
    <name evidence="4" type="ORF">E0W69_011620</name>
</gene>
<feature type="DNA-binding region" description="H-T-H motif" evidence="2">
    <location>
        <begin position="33"/>
        <end position="52"/>
    </location>
</feature>
<keyword evidence="1 2" id="KW-0238">DNA-binding</keyword>
<evidence type="ECO:0000256" key="2">
    <source>
        <dbReference type="PROSITE-ProRule" id="PRU00335"/>
    </source>
</evidence>
<dbReference type="InterPro" id="IPR050624">
    <property type="entry name" value="HTH-type_Tx_Regulator"/>
</dbReference>
<dbReference type="AlphaFoldDB" id="A0A5P2G7V7"/>
<reference evidence="4 5" key="1">
    <citation type="submission" date="2019-09" db="EMBL/GenBank/DDBJ databases">
        <title>Complete genome sequence of Arachidicoccus sp. B3-10 isolated from apple orchard soil.</title>
        <authorList>
            <person name="Kim H.S."/>
            <person name="Han K.-I."/>
            <person name="Suh M.K."/>
            <person name="Lee K.C."/>
            <person name="Eom M.K."/>
            <person name="Kim J.-S."/>
            <person name="Kang S.W."/>
            <person name="Sin Y."/>
            <person name="Lee J.-S."/>
        </authorList>
    </citation>
    <scope>NUCLEOTIDE SEQUENCE [LARGE SCALE GENOMIC DNA]</scope>
    <source>
        <strain evidence="4 5">B3-10</strain>
    </source>
</reference>
<dbReference type="Proteomes" id="UP000292424">
    <property type="component" value="Chromosome"/>
</dbReference>
<dbReference type="EMBL" id="CP044016">
    <property type="protein sequence ID" value="QES89283.1"/>
    <property type="molecule type" value="Genomic_DNA"/>
</dbReference>
<evidence type="ECO:0000256" key="1">
    <source>
        <dbReference type="ARBA" id="ARBA00023125"/>
    </source>
</evidence>